<protein>
    <submittedName>
        <fullName evidence="3">Uncharacterized protein LOC113207032</fullName>
    </submittedName>
</protein>
<dbReference type="OrthoDB" id="6362223at2759"/>
<dbReference type="PANTHER" id="PTHR35385">
    <property type="entry name" value="PROTEIN B, PUTATIVE-RELATED-RELATED"/>
    <property type="match status" value="1"/>
</dbReference>
<dbReference type="GeneID" id="113207032"/>
<keyword evidence="2" id="KW-1185">Reference proteome</keyword>
<dbReference type="KEGG" id="foc:113207032"/>
<feature type="region of interest" description="Disordered" evidence="1">
    <location>
        <begin position="154"/>
        <end position="187"/>
    </location>
</feature>
<feature type="compositionally biased region" description="Low complexity" evidence="1">
    <location>
        <begin position="155"/>
        <end position="167"/>
    </location>
</feature>
<dbReference type="PANTHER" id="PTHR35385:SF2">
    <property type="entry name" value="PROTEIN B, PUTATIVE-RELATED"/>
    <property type="match status" value="1"/>
</dbReference>
<evidence type="ECO:0000256" key="1">
    <source>
        <dbReference type="SAM" id="MobiDB-lite"/>
    </source>
</evidence>
<gene>
    <name evidence="3" type="primary">LOC113207032</name>
</gene>
<dbReference type="RefSeq" id="XP_026279170.1">
    <property type="nucleotide sequence ID" value="XM_026423385.2"/>
</dbReference>
<proteinExistence type="predicted"/>
<dbReference type="AlphaFoldDB" id="A0A6J1SIL3"/>
<organism evidence="2 3">
    <name type="scientific">Frankliniella occidentalis</name>
    <name type="common">Western flower thrips</name>
    <name type="synonym">Euthrips occidentalis</name>
    <dbReference type="NCBI Taxonomy" id="133901"/>
    <lineage>
        <taxon>Eukaryota</taxon>
        <taxon>Metazoa</taxon>
        <taxon>Ecdysozoa</taxon>
        <taxon>Arthropoda</taxon>
        <taxon>Hexapoda</taxon>
        <taxon>Insecta</taxon>
        <taxon>Pterygota</taxon>
        <taxon>Neoptera</taxon>
        <taxon>Paraneoptera</taxon>
        <taxon>Thysanoptera</taxon>
        <taxon>Terebrantia</taxon>
        <taxon>Thripoidea</taxon>
        <taxon>Thripidae</taxon>
        <taxon>Frankliniella</taxon>
    </lineage>
</organism>
<accession>A0A6J1SIL3</accession>
<sequence length="769" mass="85890">MEHVVLKSVGSGRVALTLPVSNVQFGSGSKTLQQVKELPSNFSSARIFKLPPGVVLVKPTIGTVGSPVVSNQPCPVIRLGSPKIVPIQPKPPPRIIPNPAYKPEPVTSKCQAQVVNKKPPVVHNAAKSQDEDSLKENKQISSIVNKTVNRSVNDGSVSVTSCGSSVGNDQNSRPKPKPWGRDPRPLWKSKEPIVMYSGCSKEDLQEAEKRKRKKEFPPASLPCPKILEDILPKSYRYHIFSFEGLENPEHFKAEIRTTITKKDEALQWLKDFEAASGTNFRITKTFKENSFRIVFKKCYKCHKNTFRKGQQQSKRHLGCQARLSITVKNTGMKSSADPLLSEFPCVIGIHHNHCHSLTTPDALRHRRTLPEVREKFADMFRAKITPAAALRVHKADLKREYGDKYEEAINDGAKCPPLPWCYRLYYEICGKKVKDGKKKSTRRSYSSSKKKVVVRQTMQNSFPSHSANSVLADFNPENCLSEQYAMENLKSKPDDEMQRSINSLYGYEFMSKSNLVGDEVLSKGVSSNRTDMLVGNSELVETSGNTEILNSHEVLYRNDSGGNYEEPSTILDDDDQDHDNVGFEETCDILDQDTQSNEENRTVESTKGNMSECSISELKQGLHDFYNHLLNKMRNNPELFIPAVETFISTANSVSKTGSDFELAEKLYNFSKTMSESANQVTPELTHAVAPPSSNISKAQKHKLLESHSEVSTLVEGLLEQSQSSSIIGGTPETSGSPPKRKVLVLRMKPNKFHQILGKVEENRLKKGS</sequence>
<reference evidence="3" key="1">
    <citation type="submission" date="2025-08" db="UniProtKB">
        <authorList>
            <consortium name="RefSeq"/>
        </authorList>
    </citation>
    <scope>IDENTIFICATION</scope>
    <source>
        <tissue evidence="3">Whole organism</tissue>
    </source>
</reference>
<name>A0A6J1SIL3_FRAOC</name>
<dbReference type="Proteomes" id="UP000504606">
    <property type="component" value="Unplaced"/>
</dbReference>
<evidence type="ECO:0000313" key="2">
    <source>
        <dbReference type="Proteomes" id="UP000504606"/>
    </source>
</evidence>
<evidence type="ECO:0000313" key="3">
    <source>
        <dbReference type="RefSeq" id="XP_026279170.1"/>
    </source>
</evidence>